<name>A0A421NV34_9MOLU</name>
<comment type="caution">
    <text evidence="1">The sequence shown here is derived from an EMBL/GenBank/DDBJ whole genome shotgun (WGS) entry which is preliminary data.</text>
</comment>
<accession>A0A421NV34</accession>
<dbReference type="EMBL" id="MPBG01000007">
    <property type="protein sequence ID" value="RMI87863.1"/>
    <property type="molecule type" value="Genomic_DNA"/>
</dbReference>
<dbReference type="RefSeq" id="WP_023161499.1">
    <property type="nucleotide sequence ID" value="NC_022588.1"/>
</dbReference>
<organism evidence="1 2">
    <name type="scientific">Candidatus Phytoplasma solani</name>
    <dbReference type="NCBI Taxonomy" id="69896"/>
    <lineage>
        <taxon>Bacteria</taxon>
        <taxon>Bacillati</taxon>
        <taxon>Mycoplasmatota</taxon>
        <taxon>Mollicutes</taxon>
        <taxon>Acholeplasmatales</taxon>
        <taxon>Acholeplasmataceae</taxon>
        <taxon>Candidatus Phytoplasma</taxon>
        <taxon>16SrXII (Stolbur group)</taxon>
    </lineage>
</organism>
<evidence type="ECO:0000313" key="2">
    <source>
        <dbReference type="Proteomes" id="UP000283896"/>
    </source>
</evidence>
<sequence length="78" mass="9055">MALKSKDDMLKQVISIRIKTILERINNFATNTIVSGEFWSFLLIGTFSNRHYNLIDNELEKHLEILAQIQTQLPKPIV</sequence>
<evidence type="ECO:0000313" key="1">
    <source>
        <dbReference type="EMBL" id="RMI87863.1"/>
    </source>
</evidence>
<reference evidence="2" key="1">
    <citation type="submission" date="2016-11" db="EMBL/GenBank/DDBJ databases">
        <title>Genome sequence of Candidatus Phytoplasma solani strain SA-1.</title>
        <authorList>
            <person name="Haryono M."/>
            <person name="Samarzija I."/>
            <person name="Seruga Music M."/>
            <person name="Hogenhout S."/>
            <person name="Kuo C.-H."/>
        </authorList>
    </citation>
    <scope>NUCLEOTIDE SEQUENCE [LARGE SCALE GENOMIC DNA]</scope>
    <source>
        <strain evidence="2">SA-1</strain>
    </source>
</reference>
<protein>
    <submittedName>
        <fullName evidence="1">Uncharacterized protein</fullName>
    </submittedName>
</protein>
<dbReference type="AlphaFoldDB" id="A0A421NV34"/>
<gene>
    <name evidence="1" type="ORF">PSSA1_v1c4840</name>
</gene>
<keyword evidence="2" id="KW-1185">Reference proteome</keyword>
<proteinExistence type="predicted"/>
<dbReference type="Proteomes" id="UP000283896">
    <property type="component" value="Unassembled WGS sequence"/>
</dbReference>
<dbReference type="STRING" id="69896.S284_03770"/>
<dbReference type="KEGG" id="psol:S284_03770"/>